<dbReference type="EMBL" id="JAJNOR010000004">
    <property type="protein sequence ID" value="MCD2492601.1"/>
    <property type="molecule type" value="Genomic_DNA"/>
</dbReference>
<organism evidence="6 7">
    <name type="scientific">Lientehia hominis</name>
    <dbReference type="NCBI Taxonomy" id="2897778"/>
    <lineage>
        <taxon>Bacteria</taxon>
        <taxon>Bacillati</taxon>
        <taxon>Bacillota</taxon>
        <taxon>Clostridia</taxon>
        <taxon>Lachnospirales</taxon>
        <taxon>Lachnospiraceae</taxon>
        <taxon>Lientehia</taxon>
    </lineage>
</organism>
<dbReference type="CDD" id="cd01335">
    <property type="entry name" value="Radical_SAM"/>
    <property type="match status" value="1"/>
</dbReference>
<dbReference type="SUPFAM" id="SSF102114">
    <property type="entry name" value="Radical SAM enzymes"/>
    <property type="match status" value="1"/>
</dbReference>
<dbReference type="Pfam" id="PF04055">
    <property type="entry name" value="Radical_SAM"/>
    <property type="match status" value="1"/>
</dbReference>
<dbReference type="Gene3D" id="3.20.20.70">
    <property type="entry name" value="Aldolase class I"/>
    <property type="match status" value="1"/>
</dbReference>
<dbReference type="GO" id="GO:0046872">
    <property type="term" value="F:metal ion binding"/>
    <property type="evidence" value="ECO:0007669"/>
    <property type="project" value="UniProtKB-KW"/>
</dbReference>
<dbReference type="InterPro" id="IPR013785">
    <property type="entry name" value="Aldolase_TIM"/>
</dbReference>
<keyword evidence="1" id="KW-0949">S-adenosyl-L-methionine</keyword>
<evidence type="ECO:0000259" key="5">
    <source>
        <dbReference type="PROSITE" id="PS51918"/>
    </source>
</evidence>
<proteinExistence type="predicted"/>
<evidence type="ECO:0000256" key="4">
    <source>
        <dbReference type="ARBA" id="ARBA00023014"/>
    </source>
</evidence>
<protein>
    <submittedName>
        <fullName evidence="6">Radical SAM protein</fullName>
    </submittedName>
</protein>
<keyword evidence="2" id="KW-0479">Metal-binding</keyword>
<reference evidence="6 7" key="1">
    <citation type="submission" date="2021-11" db="EMBL/GenBank/DDBJ databases">
        <title>Lacrimispora sp. nov. NSJ-141 isolated from human feces.</title>
        <authorList>
            <person name="Abdugheni R."/>
        </authorList>
    </citation>
    <scope>NUCLEOTIDE SEQUENCE [LARGE SCALE GENOMIC DNA]</scope>
    <source>
        <strain evidence="6 7">NSJ-141</strain>
    </source>
</reference>
<dbReference type="SFLD" id="SFLDS00029">
    <property type="entry name" value="Radical_SAM"/>
    <property type="match status" value="1"/>
</dbReference>
<evidence type="ECO:0000256" key="1">
    <source>
        <dbReference type="ARBA" id="ARBA00022691"/>
    </source>
</evidence>
<evidence type="ECO:0000256" key="2">
    <source>
        <dbReference type="ARBA" id="ARBA00022723"/>
    </source>
</evidence>
<keyword evidence="7" id="KW-1185">Reference proteome</keyword>
<sequence>MQEFRLERYLTSGVERLVKEITEASDRFSPERIFMVKYALAVKKAGKRREKAEKMGEHIPPFLIASITERCNLHCRGCYARANHACGGQEDGGEMLRELTKKQWGNIFSQAVDLGVSFILLAGGEPLVRRDVLEEAARHESIMFPVFTNGTLLDTECGEAFASGKNLIPILSMEGGQETTDLRRGTGIYSHLVQLMEGLKEQKKIFGVSVTVTCRNLEEVMSNAFIQDIKERGCRAVIFVEYVPVEKGTSELAPGEEERCRMDETVQRLRKKYEDMIFISFPGDEKASGGCLAAGRGFFHINARGGAEPCPFAPYSDTDLLHTSLRDALGSPLFQRLRTEGILEKDHKGGCVLFGQEQSVKNIWENKRR</sequence>
<dbReference type="PANTHER" id="PTHR43524">
    <property type="entry name" value="RADICAL SAM SUPERFAMILY PROTEIN"/>
    <property type="match status" value="1"/>
</dbReference>
<evidence type="ECO:0000313" key="7">
    <source>
        <dbReference type="Proteomes" id="UP001299265"/>
    </source>
</evidence>
<dbReference type="PROSITE" id="PS51918">
    <property type="entry name" value="RADICAL_SAM"/>
    <property type="match status" value="1"/>
</dbReference>
<dbReference type="SFLD" id="SFLDG01067">
    <property type="entry name" value="SPASM/twitch_domain_containing"/>
    <property type="match status" value="1"/>
</dbReference>
<dbReference type="InterPro" id="IPR058240">
    <property type="entry name" value="rSAM_sf"/>
</dbReference>
<gene>
    <name evidence="6" type="ORF">LQE92_08170</name>
</gene>
<dbReference type="GO" id="GO:0003824">
    <property type="term" value="F:catalytic activity"/>
    <property type="evidence" value="ECO:0007669"/>
    <property type="project" value="InterPro"/>
</dbReference>
<dbReference type="InterPro" id="IPR007197">
    <property type="entry name" value="rSAM"/>
</dbReference>
<dbReference type="GO" id="GO:0051536">
    <property type="term" value="F:iron-sulfur cluster binding"/>
    <property type="evidence" value="ECO:0007669"/>
    <property type="project" value="UniProtKB-KW"/>
</dbReference>
<evidence type="ECO:0000256" key="3">
    <source>
        <dbReference type="ARBA" id="ARBA00023004"/>
    </source>
</evidence>
<keyword evidence="3" id="KW-0408">Iron</keyword>
<dbReference type="Proteomes" id="UP001299265">
    <property type="component" value="Unassembled WGS sequence"/>
</dbReference>
<keyword evidence="4" id="KW-0411">Iron-sulfur</keyword>
<evidence type="ECO:0000313" key="6">
    <source>
        <dbReference type="EMBL" id="MCD2492601.1"/>
    </source>
</evidence>
<dbReference type="RefSeq" id="WP_231062488.1">
    <property type="nucleotide sequence ID" value="NZ_JAJNOR010000004.1"/>
</dbReference>
<feature type="domain" description="Radical SAM core" evidence="5">
    <location>
        <begin position="57"/>
        <end position="275"/>
    </location>
</feature>
<accession>A0AAP2RIS7</accession>
<comment type="caution">
    <text evidence="6">The sequence shown here is derived from an EMBL/GenBank/DDBJ whole genome shotgun (WGS) entry which is preliminary data.</text>
</comment>
<name>A0AAP2RIS7_9FIRM</name>
<dbReference type="AlphaFoldDB" id="A0AAP2RIS7"/>
<dbReference type="PANTHER" id="PTHR43524:SF1">
    <property type="entry name" value="RADICAL SAM SUPERFAMILY PROTEIN"/>
    <property type="match status" value="1"/>
</dbReference>